<keyword evidence="1" id="KW-0472">Membrane</keyword>
<proteinExistence type="predicted"/>
<protein>
    <submittedName>
        <fullName evidence="2">Uncharacterized protein</fullName>
    </submittedName>
</protein>
<keyword evidence="1" id="KW-0812">Transmembrane</keyword>
<dbReference type="Pfam" id="PF14584">
    <property type="entry name" value="DUF4446"/>
    <property type="match status" value="1"/>
</dbReference>
<keyword evidence="1" id="KW-1133">Transmembrane helix</keyword>
<evidence type="ECO:0000313" key="3">
    <source>
        <dbReference type="Proteomes" id="UP000198508"/>
    </source>
</evidence>
<dbReference type="InterPro" id="IPR027981">
    <property type="entry name" value="DUF4446"/>
</dbReference>
<organism evidence="2 3">
    <name type="scientific">Enterocloster lavalensis</name>
    <dbReference type="NCBI Taxonomy" id="460384"/>
    <lineage>
        <taxon>Bacteria</taxon>
        <taxon>Bacillati</taxon>
        <taxon>Bacillota</taxon>
        <taxon>Clostridia</taxon>
        <taxon>Lachnospirales</taxon>
        <taxon>Lachnospiraceae</taxon>
        <taxon>Enterocloster</taxon>
    </lineage>
</organism>
<sequence>MENSILNLFPIDPAYIIIALLVLVVVLLILVIVALAKIGTLNRKYDYFMQGKDAETLEDVILDLIDEIRSLKAEDRANKDSMRTLNRNSRASLQKVGIVKYNAFKGMGGNLSSVVALLDYTNSGFILNCVHSREGCYIYVKVVDMGQTEIVLGNEEQEALEQAMGYIKRG</sequence>
<dbReference type="AlphaFoldDB" id="A0A1I0ESU9"/>
<dbReference type="Proteomes" id="UP000198508">
    <property type="component" value="Unassembled WGS sequence"/>
</dbReference>
<dbReference type="RefSeq" id="WP_092362424.1">
    <property type="nucleotide sequence ID" value="NZ_CABJCG010000036.1"/>
</dbReference>
<evidence type="ECO:0000256" key="1">
    <source>
        <dbReference type="SAM" id="Phobius"/>
    </source>
</evidence>
<keyword evidence="3" id="KW-1185">Reference proteome</keyword>
<feature type="transmembrane region" description="Helical" evidence="1">
    <location>
        <begin position="14"/>
        <end position="36"/>
    </location>
</feature>
<dbReference type="GeneID" id="93281264"/>
<dbReference type="STRING" id="460384.SAMN05216313_10723"/>
<dbReference type="EMBL" id="FOIM01000007">
    <property type="protein sequence ID" value="SET48504.1"/>
    <property type="molecule type" value="Genomic_DNA"/>
</dbReference>
<accession>A0A1I0ESU9</accession>
<evidence type="ECO:0000313" key="2">
    <source>
        <dbReference type="EMBL" id="SET48504.1"/>
    </source>
</evidence>
<name>A0A1I0ESU9_9FIRM</name>
<reference evidence="3" key="1">
    <citation type="submission" date="2016-10" db="EMBL/GenBank/DDBJ databases">
        <authorList>
            <person name="Varghese N."/>
            <person name="Submissions S."/>
        </authorList>
    </citation>
    <scope>NUCLEOTIDE SEQUENCE [LARGE SCALE GENOMIC DNA]</scope>
    <source>
        <strain evidence="3">NLAE-zl-G277</strain>
    </source>
</reference>
<gene>
    <name evidence="2" type="ORF">SAMN05216313_10723</name>
</gene>